<feature type="transmembrane region" description="Helical" evidence="1">
    <location>
        <begin position="396"/>
        <end position="417"/>
    </location>
</feature>
<feature type="transmembrane region" description="Helical" evidence="1">
    <location>
        <begin position="338"/>
        <end position="357"/>
    </location>
</feature>
<dbReference type="GO" id="GO:0005886">
    <property type="term" value="C:plasma membrane"/>
    <property type="evidence" value="ECO:0007669"/>
    <property type="project" value="TreeGrafter"/>
</dbReference>
<sequence length="459" mass="48397">MSGISLIITFIIAIIIMIWMISKLKVHPFLALMSVSLGLAIIAGISLNKIPSIIGDGFSGTFKSIGIVIIFGAIIGTVLEKTGAALKLADIVVNIVGQKRPELAMLIMGWVVGIPVFCDSGFVVLNPIREAISKKILANPISMSVALSAGLYASHVFIPPTPGPIAAAGAVGLSSNILLVIIMGVVVSIPVLIASYIFAKFTSKKVMLEPSAEDDQLITQSYDDLLKHYGPLPSGFLSLAPIIMPIFFMALGSIGKIMGLEGDIAVPVQFLGNPIIALAIGVIFSIFLLVNTKKTVEFNELTNETLKIVGPILFITAAGGVLGKVITEAGFVEYIKQNAVTISAAGIFFPFLISAILKTAQGSSTVAIITTASIMGMFNASDSLMNALGLTSEMGAALTVMAIASGAMCVSHANDSYFWVVTNFTKMTPQQGYKTQSLLTFIMGIVGMITVYILSLFLH</sequence>
<feature type="transmembrane region" description="Helical" evidence="1">
    <location>
        <begin position="5"/>
        <end position="22"/>
    </location>
</feature>
<feature type="transmembrane region" description="Helical" evidence="1">
    <location>
        <begin position="311"/>
        <end position="332"/>
    </location>
</feature>
<feature type="transmembrane region" description="Helical" evidence="1">
    <location>
        <begin position="137"/>
        <end position="157"/>
    </location>
</feature>
<keyword evidence="3" id="KW-1185">Reference proteome</keyword>
<feature type="transmembrane region" description="Helical" evidence="1">
    <location>
        <begin position="438"/>
        <end position="458"/>
    </location>
</feature>
<feature type="transmembrane region" description="Helical" evidence="1">
    <location>
        <begin position="60"/>
        <end position="79"/>
    </location>
</feature>
<dbReference type="OrthoDB" id="9787129at2"/>
<reference evidence="2 3" key="1">
    <citation type="submission" date="2012-03" db="EMBL/GenBank/DDBJ databases">
        <authorList>
            <person name="Harkins D.M."/>
            <person name="Madupu R."/>
            <person name="Durkin A.S."/>
            <person name="Torralba M."/>
            <person name="Methe B."/>
            <person name="Sutton G.G."/>
            <person name="Nelson K.E."/>
        </authorList>
    </citation>
    <scope>NUCLEOTIDE SEQUENCE [LARGE SCALE GENOMIC DNA]</scope>
    <source>
        <strain evidence="2 3">CCUG 2042</strain>
    </source>
</reference>
<dbReference type="RefSeq" id="WP_005759307.1">
    <property type="nucleotide sequence ID" value="NZ_AJSX01000008.1"/>
</dbReference>
<dbReference type="PATRIC" id="fig|1095749.3.peg.515"/>
<evidence type="ECO:0000313" key="2">
    <source>
        <dbReference type="EMBL" id="EIJ71160.1"/>
    </source>
</evidence>
<feature type="transmembrane region" description="Helical" evidence="1">
    <location>
        <begin position="236"/>
        <end position="258"/>
    </location>
</feature>
<gene>
    <name evidence="2" type="ORF">HMPREF1052_1918</name>
</gene>
<dbReference type="Pfam" id="PF02447">
    <property type="entry name" value="GntP_permease"/>
    <property type="match status" value="1"/>
</dbReference>
<accession>I3DHG7</accession>
<feature type="transmembrane region" description="Helical" evidence="1">
    <location>
        <begin position="270"/>
        <end position="290"/>
    </location>
</feature>
<feature type="transmembrane region" description="Helical" evidence="1">
    <location>
        <begin position="364"/>
        <end position="381"/>
    </location>
</feature>
<dbReference type="GO" id="GO:0015128">
    <property type="term" value="F:gluconate transmembrane transporter activity"/>
    <property type="evidence" value="ECO:0007669"/>
    <property type="project" value="InterPro"/>
</dbReference>
<dbReference type="PANTHER" id="PTHR30354">
    <property type="entry name" value="GNT FAMILY GLUCONATE TRANSPORTER"/>
    <property type="match status" value="1"/>
</dbReference>
<dbReference type="EMBL" id="AJSX01000008">
    <property type="protein sequence ID" value="EIJ71160.1"/>
    <property type="molecule type" value="Genomic_DNA"/>
</dbReference>
<feature type="transmembrane region" description="Helical" evidence="1">
    <location>
        <begin position="177"/>
        <end position="199"/>
    </location>
</feature>
<dbReference type="PANTHER" id="PTHR30354:SF11">
    <property type="entry name" value="PERMEASE"/>
    <property type="match status" value="1"/>
</dbReference>
<dbReference type="Proteomes" id="UP000006457">
    <property type="component" value="Unassembled WGS sequence"/>
</dbReference>
<proteinExistence type="predicted"/>
<evidence type="ECO:0000313" key="3">
    <source>
        <dbReference type="Proteomes" id="UP000006457"/>
    </source>
</evidence>
<dbReference type="eggNOG" id="COG2610">
    <property type="taxonomic scope" value="Bacteria"/>
</dbReference>
<protein>
    <submittedName>
        <fullName evidence="2">GntP family permease</fullName>
    </submittedName>
</protein>
<feature type="transmembrane region" description="Helical" evidence="1">
    <location>
        <begin position="28"/>
        <end position="48"/>
    </location>
</feature>
<keyword evidence="1" id="KW-0812">Transmembrane</keyword>
<evidence type="ECO:0000256" key="1">
    <source>
        <dbReference type="SAM" id="Phobius"/>
    </source>
</evidence>
<name>I3DHG7_9PAST</name>
<feature type="transmembrane region" description="Helical" evidence="1">
    <location>
        <begin position="103"/>
        <end position="125"/>
    </location>
</feature>
<keyword evidence="1" id="KW-1133">Transmembrane helix</keyword>
<keyword evidence="1" id="KW-0472">Membrane</keyword>
<organism evidence="2 3">
    <name type="scientific">Pasteurella bettyae CCUG 2042</name>
    <dbReference type="NCBI Taxonomy" id="1095749"/>
    <lineage>
        <taxon>Bacteria</taxon>
        <taxon>Pseudomonadati</taxon>
        <taxon>Pseudomonadota</taxon>
        <taxon>Gammaproteobacteria</taxon>
        <taxon>Pasteurellales</taxon>
        <taxon>Pasteurellaceae</taxon>
        <taxon>Pasteurella</taxon>
    </lineage>
</organism>
<comment type="caution">
    <text evidence="2">The sequence shown here is derived from an EMBL/GenBank/DDBJ whole genome shotgun (WGS) entry which is preliminary data.</text>
</comment>
<dbReference type="InterPro" id="IPR003474">
    <property type="entry name" value="Glcn_transporter"/>
</dbReference>
<dbReference type="AlphaFoldDB" id="I3DHG7"/>